<dbReference type="EMBL" id="JASBWV010000013">
    <property type="protein sequence ID" value="KAJ9123005.1"/>
    <property type="molecule type" value="Genomic_DNA"/>
</dbReference>
<evidence type="ECO:0000313" key="1">
    <source>
        <dbReference type="EMBL" id="KAJ9123005.1"/>
    </source>
</evidence>
<reference evidence="1" key="1">
    <citation type="submission" date="2023-04" db="EMBL/GenBank/DDBJ databases">
        <title>Draft Genome sequencing of Naganishia species isolated from polar environments using Oxford Nanopore Technology.</title>
        <authorList>
            <person name="Leo P."/>
            <person name="Venkateswaran K."/>
        </authorList>
    </citation>
    <scope>NUCLEOTIDE SEQUENCE</scope>
    <source>
        <strain evidence="1">DBVPG 5303</strain>
    </source>
</reference>
<evidence type="ECO:0000313" key="2">
    <source>
        <dbReference type="Proteomes" id="UP001234202"/>
    </source>
</evidence>
<organism evidence="1 2">
    <name type="scientific">Naganishia onofrii</name>
    <dbReference type="NCBI Taxonomy" id="1851511"/>
    <lineage>
        <taxon>Eukaryota</taxon>
        <taxon>Fungi</taxon>
        <taxon>Dikarya</taxon>
        <taxon>Basidiomycota</taxon>
        <taxon>Agaricomycotina</taxon>
        <taxon>Tremellomycetes</taxon>
        <taxon>Filobasidiales</taxon>
        <taxon>Filobasidiaceae</taxon>
        <taxon>Naganishia</taxon>
    </lineage>
</organism>
<keyword evidence="2" id="KW-1185">Reference proteome</keyword>
<proteinExistence type="predicted"/>
<accession>A0ACC2XHC8</accession>
<protein>
    <submittedName>
        <fullName evidence="1">Uncharacterized protein</fullName>
    </submittedName>
</protein>
<sequence>MSNSTARPSFFRGSSGHSPNGSAARVPQVKDYRERIVNSNTSPMHSPPVSAPGSVRFPWEPAQPPTDQEHSTVNAAGLHSAFAHHPFHSHTHSRSGSREHVDSGEGDATAQGGQHLSFDPNLPSSRSRPHTEAEVEGIVEGQHPGLDELQSGVSHTIPMAKSHSLGGLSYHSTTTAASGIHKGATHKDFPRSRTSSTGQTTMIGPEFGYRRKVGFETFDGAKIKDDSLFSYTLQAKSEDYRRNRNTRVFMAAVSNDEKGEDALDWLMDNLVEDGDEVVAVRVIELDEGEKASQQAQDEFREEAANLLKAILEKNDDFGDRRISVIVEFVAGKVTQTLMRLISLYRPDSLVVGTKGKSSKLQTWGRALGAPGMGSVSRYCVSHSPVPVIVVRQVPDLSRRTQKIMLTERYGIQAGKKSSENTGKTTKRPKARDLRRYGRWGNTYSHQEYRREEHWRPK</sequence>
<dbReference type="Proteomes" id="UP001234202">
    <property type="component" value="Unassembled WGS sequence"/>
</dbReference>
<gene>
    <name evidence="1" type="ORF">QFC24_004044</name>
</gene>
<name>A0ACC2XHC8_9TREE</name>
<comment type="caution">
    <text evidence="1">The sequence shown here is derived from an EMBL/GenBank/DDBJ whole genome shotgun (WGS) entry which is preliminary data.</text>
</comment>